<dbReference type="AlphaFoldDB" id="A0A4Z1KE91"/>
<evidence type="ECO:0000313" key="1">
    <source>
        <dbReference type="EMBL" id="TGO84367.1"/>
    </source>
</evidence>
<name>A0A4Z1KE91_9HELO</name>
<reference evidence="1 2" key="1">
    <citation type="submission" date="2017-12" db="EMBL/GenBank/DDBJ databases">
        <title>Comparative genomics of Botrytis spp.</title>
        <authorList>
            <person name="Valero-Jimenez C.A."/>
            <person name="Tapia P."/>
            <person name="Veloso J."/>
            <person name="Silva-Moreno E."/>
            <person name="Staats M."/>
            <person name="Valdes J.H."/>
            <person name="Van Kan J.A.L."/>
        </authorList>
    </citation>
    <scope>NUCLEOTIDE SEQUENCE [LARGE SCALE GENOMIC DNA]</scope>
    <source>
        <strain evidence="1 2">MUCL3349</strain>
    </source>
</reference>
<keyword evidence="2" id="KW-1185">Reference proteome</keyword>
<protein>
    <submittedName>
        <fullName evidence="1">Uncharacterized protein</fullName>
    </submittedName>
</protein>
<comment type="caution">
    <text evidence="1">The sequence shown here is derived from an EMBL/GenBank/DDBJ whole genome shotgun (WGS) entry which is preliminary data.</text>
</comment>
<gene>
    <name evidence="1" type="ORF">BPOR_0513g00060</name>
</gene>
<organism evidence="1 2">
    <name type="scientific">Botrytis porri</name>
    <dbReference type="NCBI Taxonomy" id="87229"/>
    <lineage>
        <taxon>Eukaryota</taxon>
        <taxon>Fungi</taxon>
        <taxon>Dikarya</taxon>
        <taxon>Ascomycota</taxon>
        <taxon>Pezizomycotina</taxon>
        <taxon>Leotiomycetes</taxon>
        <taxon>Helotiales</taxon>
        <taxon>Sclerotiniaceae</taxon>
        <taxon>Botrytis</taxon>
    </lineage>
</organism>
<accession>A0A4Z1KE91</accession>
<sequence>MALACSMEVLFRQLGRAIAISIAENIFLSSTASFTEYRFNPQKWHSYGVEQAFILPLTASCVAAVASWGMERIKIEDENERAMAQNIELA</sequence>
<dbReference type="EMBL" id="PQXO01000512">
    <property type="protein sequence ID" value="TGO84367.1"/>
    <property type="molecule type" value="Genomic_DNA"/>
</dbReference>
<evidence type="ECO:0000313" key="2">
    <source>
        <dbReference type="Proteomes" id="UP000297280"/>
    </source>
</evidence>
<dbReference type="Proteomes" id="UP000297280">
    <property type="component" value="Unassembled WGS sequence"/>
</dbReference>
<proteinExistence type="predicted"/>